<dbReference type="OrthoDB" id="9803333at2"/>
<evidence type="ECO:0000313" key="4">
    <source>
        <dbReference type="Proteomes" id="UP000294650"/>
    </source>
</evidence>
<name>A0A4R3N847_9BACI</name>
<evidence type="ECO:0000256" key="1">
    <source>
        <dbReference type="ARBA" id="ARBA00006484"/>
    </source>
</evidence>
<evidence type="ECO:0000256" key="2">
    <source>
        <dbReference type="ARBA" id="ARBA00023002"/>
    </source>
</evidence>
<dbReference type="GO" id="GO:0016491">
    <property type="term" value="F:oxidoreductase activity"/>
    <property type="evidence" value="ECO:0007669"/>
    <property type="project" value="UniProtKB-KW"/>
</dbReference>
<sequence>MEQYLPHFHLRGKLAAVTGATKGIGKAISTAFAEAGADVLLISRSESDLNRVKEELKQYGGNIYTISGDVQHYKAIIEKIEEKRIGASIDIWVNNAGINIRSRAEEVTEDEWEVIVNTNMKAAFFLTQYAAKQMKDKGYGKIINISSVAGHVALRTGVVYGMTKAALIQMTKTLALEWGKDGIRINAIGPWYFTTSLTEKLLKDEDYVNEIIHQTPLKRIGKLNELTGTAVFLASEASDYITGQTIFVDGGMTIYGF</sequence>
<gene>
    <name evidence="3" type="ORF">EDD68_10377</name>
</gene>
<proteinExistence type="inferred from homology"/>
<reference evidence="3 4" key="1">
    <citation type="submission" date="2019-03" db="EMBL/GenBank/DDBJ databases">
        <title>Genomic Encyclopedia of Type Strains, Phase IV (KMG-IV): sequencing the most valuable type-strain genomes for metagenomic binning, comparative biology and taxonomic classification.</title>
        <authorList>
            <person name="Goeker M."/>
        </authorList>
    </citation>
    <scope>NUCLEOTIDE SEQUENCE [LARGE SCALE GENOMIC DNA]</scope>
    <source>
        <strain evidence="3 4">DSM 25894</strain>
    </source>
</reference>
<dbReference type="InterPro" id="IPR036291">
    <property type="entry name" value="NAD(P)-bd_dom_sf"/>
</dbReference>
<dbReference type="NCBIfam" id="NF005559">
    <property type="entry name" value="PRK07231.1"/>
    <property type="match status" value="1"/>
</dbReference>
<protein>
    <submittedName>
        <fullName evidence="3">NAD(P)-dependent dehydrogenase (Short-subunit alcohol dehydrogenase family)</fullName>
    </submittedName>
</protein>
<dbReference type="Gene3D" id="3.40.50.720">
    <property type="entry name" value="NAD(P)-binding Rossmann-like Domain"/>
    <property type="match status" value="1"/>
</dbReference>
<dbReference type="InterPro" id="IPR045000">
    <property type="entry name" value="TR"/>
</dbReference>
<accession>A0A4R3N847</accession>
<dbReference type="RefSeq" id="WP_132370957.1">
    <property type="nucleotide sequence ID" value="NZ_SMAN01000003.1"/>
</dbReference>
<dbReference type="AlphaFoldDB" id="A0A4R3N847"/>
<dbReference type="PRINTS" id="PR00080">
    <property type="entry name" value="SDRFAMILY"/>
</dbReference>
<dbReference type="InterPro" id="IPR020904">
    <property type="entry name" value="Sc_DH/Rdtase_CS"/>
</dbReference>
<comment type="caution">
    <text evidence="3">The sequence shown here is derived from an EMBL/GenBank/DDBJ whole genome shotgun (WGS) entry which is preliminary data.</text>
</comment>
<dbReference type="Pfam" id="PF13561">
    <property type="entry name" value="adh_short_C2"/>
    <property type="match status" value="1"/>
</dbReference>
<dbReference type="FunFam" id="3.40.50.720:FF:000084">
    <property type="entry name" value="Short-chain dehydrogenase reductase"/>
    <property type="match status" value="1"/>
</dbReference>
<dbReference type="EMBL" id="SMAN01000003">
    <property type="protein sequence ID" value="TCT25523.1"/>
    <property type="molecule type" value="Genomic_DNA"/>
</dbReference>
<organism evidence="3 4">
    <name type="scientific">Melghiribacillus thermohalophilus</name>
    <dbReference type="NCBI Taxonomy" id="1324956"/>
    <lineage>
        <taxon>Bacteria</taxon>
        <taxon>Bacillati</taxon>
        <taxon>Bacillota</taxon>
        <taxon>Bacilli</taxon>
        <taxon>Bacillales</taxon>
        <taxon>Bacillaceae</taxon>
        <taxon>Melghiribacillus</taxon>
    </lineage>
</organism>
<keyword evidence="2" id="KW-0560">Oxidoreductase</keyword>
<dbReference type="SUPFAM" id="SSF51735">
    <property type="entry name" value="NAD(P)-binding Rossmann-fold domains"/>
    <property type="match status" value="1"/>
</dbReference>
<dbReference type="GO" id="GO:0008206">
    <property type="term" value="P:bile acid metabolic process"/>
    <property type="evidence" value="ECO:0007669"/>
    <property type="project" value="UniProtKB-ARBA"/>
</dbReference>
<comment type="similarity">
    <text evidence="1">Belongs to the short-chain dehydrogenases/reductases (SDR) family.</text>
</comment>
<keyword evidence="4" id="KW-1185">Reference proteome</keyword>
<dbReference type="InterPro" id="IPR002347">
    <property type="entry name" value="SDR_fam"/>
</dbReference>
<dbReference type="PANTHER" id="PTHR42898">
    <property type="entry name" value="TROPINONE REDUCTASE"/>
    <property type="match status" value="1"/>
</dbReference>
<dbReference type="PANTHER" id="PTHR42898:SF6">
    <property type="entry name" value="NADP-DEPENDENT MANNITOL DEHYDROGENASE"/>
    <property type="match status" value="1"/>
</dbReference>
<evidence type="ECO:0000313" key="3">
    <source>
        <dbReference type="EMBL" id="TCT25523.1"/>
    </source>
</evidence>
<dbReference type="Proteomes" id="UP000294650">
    <property type="component" value="Unassembled WGS sequence"/>
</dbReference>
<dbReference type="PROSITE" id="PS00061">
    <property type="entry name" value="ADH_SHORT"/>
    <property type="match status" value="1"/>
</dbReference>
<dbReference type="PRINTS" id="PR00081">
    <property type="entry name" value="GDHRDH"/>
</dbReference>